<dbReference type="AlphaFoldDB" id="A0A1V9QL76"/>
<protein>
    <submittedName>
        <fullName evidence="2">Uncharacterized protein</fullName>
    </submittedName>
</protein>
<evidence type="ECO:0000313" key="2">
    <source>
        <dbReference type="EMBL" id="OQQ81529.1"/>
    </source>
</evidence>
<keyword evidence="1" id="KW-1133">Transmembrane helix</keyword>
<accession>A0A1V9QL76</accession>
<feature type="transmembrane region" description="Helical" evidence="1">
    <location>
        <begin position="36"/>
        <end position="56"/>
    </location>
</feature>
<name>A0A1V9QL76_9LACO</name>
<dbReference type="Proteomes" id="UP000192638">
    <property type="component" value="Unassembled WGS sequence"/>
</dbReference>
<gene>
    <name evidence="2" type="ORF">B6U60_10115</name>
</gene>
<sequence>MTYIIAIETVLILLILFVSLSFTIPKLERLWFKYETFIIIFAPAVAFIGVMIWIYYCSFNTR</sequence>
<feature type="transmembrane region" description="Helical" evidence="1">
    <location>
        <begin position="6"/>
        <end position="24"/>
    </location>
</feature>
<dbReference type="EMBL" id="NBEB01000115">
    <property type="protein sequence ID" value="OQQ81529.1"/>
    <property type="molecule type" value="Genomic_DNA"/>
</dbReference>
<reference evidence="2 3" key="1">
    <citation type="submission" date="2017-03" db="EMBL/GenBank/DDBJ databases">
        <title>Phylogenomics and comparative genomics of Lactobacillus salivarius, a mammalian gut commensal.</title>
        <authorList>
            <person name="Harris H.M."/>
        </authorList>
    </citation>
    <scope>NUCLEOTIDE SEQUENCE [LARGE SCALE GENOMIC DNA]</scope>
    <source>
        <strain evidence="2 3">LMG 14477</strain>
    </source>
</reference>
<proteinExistence type="predicted"/>
<keyword evidence="1" id="KW-0472">Membrane</keyword>
<organism evidence="2 3">
    <name type="scientific">Ligilactobacillus salivarius</name>
    <dbReference type="NCBI Taxonomy" id="1624"/>
    <lineage>
        <taxon>Bacteria</taxon>
        <taxon>Bacillati</taxon>
        <taxon>Bacillota</taxon>
        <taxon>Bacilli</taxon>
        <taxon>Lactobacillales</taxon>
        <taxon>Lactobacillaceae</taxon>
        <taxon>Ligilactobacillus</taxon>
    </lineage>
</organism>
<keyword evidence="1" id="KW-0812">Transmembrane</keyword>
<comment type="caution">
    <text evidence="2">The sequence shown here is derived from an EMBL/GenBank/DDBJ whole genome shotgun (WGS) entry which is preliminary data.</text>
</comment>
<evidence type="ECO:0000313" key="3">
    <source>
        <dbReference type="Proteomes" id="UP000192638"/>
    </source>
</evidence>
<evidence type="ECO:0000256" key="1">
    <source>
        <dbReference type="SAM" id="Phobius"/>
    </source>
</evidence>